<evidence type="ECO:0000256" key="2">
    <source>
        <dbReference type="SAM" id="Phobius"/>
    </source>
</evidence>
<evidence type="ECO:0000313" key="3">
    <source>
        <dbReference type="EMBL" id="KAK7008520.1"/>
    </source>
</evidence>
<keyword evidence="2" id="KW-0812">Transmembrane</keyword>
<reference evidence="3 4" key="1">
    <citation type="journal article" date="2024" name="J Genomics">
        <title>Draft genome sequencing and assembly of Favolaschia claudopus CIRM-BRFM 2984 isolated from oak limbs.</title>
        <authorList>
            <person name="Navarro D."/>
            <person name="Drula E."/>
            <person name="Chaduli D."/>
            <person name="Cazenave R."/>
            <person name="Ahrendt S."/>
            <person name="Wang J."/>
            <person name="Lipzen A."/>
            <person name="Daum C."/>
            <person name="Barry K."/>
            <person name="Grigoriev I.V."/>
            <person name="Favel A."/>
            <person name="Rosso M.N."/>
            <person name="Martin F."/>
        </authorList>
    </citation>
    <scope>NUCLEOTIDE SEQUENCE [LARGE SCALE GENOMIC DNA]</scope>
    <source>
        <strain evidence="3 4">CIRM-BRFM 2984</strain>
    </source>
</reference>
<keyword evidence="2" id="KW-1133">Transmembrane helix</keyword>
<feature type="transmembrane region" description="Helical" evidence="2">
    <location>
        <begin position="111"/>
        <end position="133"/>
    </location>
</feature>
<comment type="caution">
    <text evidence="3">The sequence shown here is derived from an EMBL/GenBank/DDBJ whole genome shotgun (WGS) entry which is preliminary data.</text>
</comment>
<sequence length="180" mass="20489">MSPTTLPIHVHHHFPALNPITQGAAAPSMRRINASSTSSPRPPRGRYCSCRANQSLRVHFVTRPSLPFPSNRAVYSECPIHSTQRRLPHTLLAVSSTNSNHARQPIPACRLYVSTSINLLIVLDSCVWWRLVWKHAKLSRELRQLIIFQISTCFRIPLFCCIIITNRRARRTISKINNPP</sequence>
<dbReference type="AlphaFoldDB" id="A0AAW0AHX5"/>
<organism evidence="3 4">
    <name type="scientific">Favolaschia claudopus</name>
    <dbReference type="NCBI Taxonomy" id="2862362"/>
    <lineage>
        <taxon>Eukaryota</taxon>
        <taxon>Fungi</taxon>
        <taxon>Dikarya</taxon>
        <taxon>Basidiomycota</taxon>
        <taxon>Agaricomycotina</taxon>
        <taxon>Agaricomycetes</taxon>
        <taxon>Agaricomycetidae</taxon>
        <taxon>Agaricales</taxon>
        <taxon>Marasmiineae</taxon>
        <taxon>Mycenaceae</taxon>
        <taxon>Favolaschia</taxon>
    </lineage>
</organism>
<evidence type="ECO:0000256" key="1">
    <source>
        <dbReference type="SAM" id="MobiDB-lite"/>
    </source>
</evidence>
<keyword evidence="2" id="KW-0472">Membrane</keyword>
<accession>A0AAW0AHX5</accession>
<protein>
    <submittedName>
        <fullName evidence="3">Uncharacterized protein</fullName>
    </submittedName>
</protein>
<dbReference type="EMBL" id="JAWWNJ010000067">
    <property type="protein sequence ID" value="KAK7008520.1"/>
    <property type="molecule type" value="Genomic_DNA"/>
</dbReference>
<keyword evidence="4" id="KW-1185">Reference proteome</keyword>
<feature type="transmembrane region" description="Helical" evidence="2">
    <location>
        <begin position="145"/>
        <end position="165"/>
    </location>
</feature>
<gene>
    <name evidence="3" type="ORF">R3P38DRAFT_1605835</name>
</gene>
<proteinExistence type="predicted"/>
<dbReference type="Proteomes" id="UP001362999">
    <property type="component" value="Unassembled WGS sequence"/>
</dbReference>
<name>A0AAW0AHX5_9AGAR</name>
<feature type="region of interest" description="Disordered" evidence="1">
    <location>
        <begin position="26"/>
        <end position="46"/>
    </location>
</feature>
<evidence type="ECO:0000313" key="4">
    <source>
        <dbReference type="Proteomes" id="UP001362999"/>
    </source>
</evidence>